<comment type="caution">
    <text evidence="7">The sequence shown here is derived from an EMBL/GenBank/DDBJ whole genome shotgun (WGS) entry which is preliminary data.</text>
</comment>
<evidence type="ECO:0000313" key="7">
    <source>
        <dbReference type="EMBL" id="MDV6311342.1"/>
    </source>
</evidence>
<sequence>MTTEIVRGLPSTHGDSYQLNTTTLIRHSARTYPEQEIVSRTADGSWDRYNYAECYARTQRAANVLTGLGVKPADVVGVLDWNSRRHFELYWAIPGTGAVMLQMNLRLAPEDLGFVTSHSEASVVLVDESLLPVAEAIAPHAPGVRQWVVMTDRPSAEISTSLPDVVFFEDLMAAAEPSFDWPVIEEKSSYSACYTTGTTGRPKGVYYSHRGIYLHTLAEAANLGMDASDAVMLITPMFHSSCWGLPQSAIFSAAKVVLPGRYQADDTAMLVDTMIDEGVTIANGAPAIFQPMLDYITTLYEKPDFSRARLLCGATEPALSLMRGFADLTGADIIHAYGATETTPMVTINRGLKYTLQGRISDEEKWDLKRSQGLPLNGVDVRVVDADGNGLPHDGVSQGELLFRGPWITERYHNLDDDADKFLDGYWRSGDVGVIDENGYMKLTDRLKDVVKSGGEWISSIDMENAIVAHPRVAEAAVIGVEHPKWQERPVVLVATTDGEDIDIDEVHALLVDRFAKWQLPDTIIRVDRLPRTSVGKLDKKNMRGEYGDLYTNTQ</sequence>
<comment type="similarity">
    <text evidence="1">Belongs to the ATP-dependent AMP-binding enzyme family.</text>
</comment>
<gene>
    <name evidence="7" type="ORF">R3Q15_05435</name>
</gene>
<evidence type="ECO:0000313" key="8">
    <source>
        <dbReference type="Proteomes" id="UP001185922"/>
    </source>
</evidence>
<dbReference type="InterPro" id="IPR000873">
    <property type="entry name" value="AMP-dep_synth/lig_dom"/>
</dbReference>
<reference evidence="7" key="1">
    <citation type="submission" date="2023-10" db="EMBL/GenBank/DDBJ databases">
        <title>Development of a sustainable strategy for remediation of hydrocarbon-contaminated territories based on the waste exchange concept.</title>
        <authorList>
            <person name="Krivoruchko A."/>
        </authorList>
    </citation>
    <scope>NUCLEOTIDE SEQUENCE</scope>
    <source>
        <strain evidence="7">IEGM 1279</strain>
    </source>
</reference>
<evidence type="ECO:0000256" key="1">
    <source>
        <dbReference type="ARBA" id="ARBA00006432"/>
    </source>
</evidence>
<keyword evidence="2 7" id="KW-0436">Ligase</keyword>
<evidence type="ECO:0000256" key="4">
    <source>
        <dbReference type="ARBA" id="ARBA00023098"/>
    </source>
</evidence>
<evidence type="ECO:0000259" key="5">
    <source>
        <dbReference type="Pfam" id="PF00501"/>
    </source>
</evidence>
<dbReference type="InterPro" id="IPR025110">
    <property type="entry name" value="AMP-bd_C"/>
</dbReference>
<dbReference type="EC" id="6.2.1.3" evidence="7"/>
<accession>A0AAE4UA08</accession>
<dbReference type="Proteomes" id="UP001185922">
    <property type="component" value="Unassembled WGS sequence"/>
</dbReference>
<dbReference type="Pfam" id="PF13193">
    <property type="entry name" value="AMP-binding_C"/>
    <property type="match status" value="1"/>
</dbReference>
<dbReference type="PANTHER" id="PTHR43859:SF4">
    <property type="entry name" value="BUTANOATE--COA LIGASE AAE1-RELATED"/>
    <property type="match status" value="1"/>
</dbReference>
<dbReference type="InterPro" id="IPR042099">
    <property type="entry name" value="ANL_N_sf"/>
</dbReference>
<dbReference type="FunFam" id="3.30.300.30:FF:000008">
    <property type="entry name" value="2,3-dihydroxybenzoate-AMP ligase"/>
    <property type="match status" value="1"/>
</dbReference>
<dbReference type="SUPFAM" id="SSF56801">
    <property type="entry name" value="Acetyl-CoA synthetase-like"/>
    <property type="match status" value="1"/>
</dbReference>
<dbReference type="EMBL" id="JAWLKH010000003">
    <property type="protein sequence ID" value="MDV6311342.1"/>
    <property type="molecule type" value="Genomic_DNA"/>
</dbReference>
<proteinExistence type="inferred from homology"/>
<keyword evidence="4" id="KW-0443">Lipid metabolism</keyword>
<dbReference type="Gene3D" id="3.40.50.12780">
    <property type="entry name" value="N-terminal domain of ligase-like"/>
    <property type="match status" value="1"/>
</dbReference>
<dbReference type="Gene3D" id="3.30.300.30">
    <property type="match status" value="1"/>
</dbReference>
<dbReference type="InterPro" id="IPR045851">
    <property type="entry name" value="AMP-bd_C_sf"/>
</dbReference>
<evidence type="ECO:0000256" key="2">
    <source>
        <dbReference type="ARBA" id="ARBA00022598"/>
    </source>
</evidence>
<dbReference type="Pfam" id="PF00501">
    <property type="entry name" value="AMP-binding"/>
    <property type="match status" value="1"/>
</dbReference>
<dbReference type="GO" id="GO:0004467">
    <property type="term" value="F:long-chain fatty acid-CoA ligase activity"/>
    <property type="evidence" value="ECO:0007669"/>
    <property type="project" value="UniProtKB-EC"/>
</dbReference>
<organism evidence="7 8">
    <name type="scientific">Gordonia amicalis</name>
    <dbReference type="NCBI Taxonomy" id="89053"/>
    <lineage>
        <taxon>Bacteria</taxon>
        <taxon>Bacillati</taxon>
        <taxon>Actinomycetota</taxon>
        <taxon>Actinomycetes</taxon>
        <taxon>Mycobacteriales</taxon>
        <taxon>Gordoniaceae</taxon>
        <taxon>Gordonia</taxon>
    </lineage>
</organism>
<dbReference type="PANTHER" id="PTHR43859">
    <property type="entry name" value="ACYL-ACTIVATING ENZYME"/>
    <property type="match status" value="1"/>
</dbReference>
<dbReference type="NCBIfam" id="NF004837">
    <property type="entry name" value="PRK06187.1"/>
    <property type="match status" value="1"/>
</dbReference>
<evidence type="ECO:0000256" key="3">
    <source>
        <dbReference type="ARBA" id="ARBA00022832"/>
    </source>
</evidence>
<name>A0AAE4UA08_9ACTN</name>
<feature type="domain" description="AMP-binding enzyme C-terminal" evidence="6">
    <location>
        <begin position="463"/>
        <end position="537"/>
    </location>
</feature>
<evidence type="ECO:0000259" key="6">
    <source>
        <dbReference type="Pfam" id="PF13193"/>
    </source>
</evidence>
<dbReference type="RefSeq" id="WP_024497659.1">
    <property type="nucleotide sequence ID" value="NZ_JAWLKH010000003.1"/>
</dbReference>
<keyword evidence="3" id="KW-0276">Fatty acid metabolism</keyword>
<feature type="domain" description="AMP-dependent synthetase/ligase" evidence="5">
    <location>
        <begin position="26"/>
        <end position="412"/>
    </location>
</feature>
<protein>
    <submittedName>
        <fullName evidence="7">Long-chain-fatty-acid--CoA ligase</fullName>
        <ecNumber evidence="7">6.2.1.3</ecNumber>
    </submittedName>
</protein>
<dbReference type="AlphaFoldDB" id="A0AAE4UA08"/>